<dbReference type="PANTHER" id="PTHR10073">
    <property type="entry name" value="DNA MISMATCH REPAIR PROTEIN MLH, PMS, MUTL"/>
    <property type="match status" value="1"/>
</dbReference>
<gene>
    <name evidence="4" type="ORF">K431DRAFT_205168</name>
</gene>
<dbReference type="SUPFAM" id="SSF55874">
    <property type="entry name" value="ATPase domain of HSP90 chaperone/DNA topoisomerase II/histidine kinase"/>
    <property type="match status" value="1"/>
</dbReference>
<dbReference type="PANTHER" id="PTHR10073:SF47">
    <property type="entry name" value="DNA MISMATCH REPAIR PROTEIN MLH3"/>
    <property type="match status" value="1"/>
</dbReference>
<feature type="non-terminal residue" evidence="4">
    <location>
        <position position="1"/>
    </location>
</feature>
<dbReference type="InterPro" id="IPR042120">
    <property type="entry name" value="MutL_C_dimsub"/>
</dbReference>
<feature type="compositionally biased region" description="Polar residues" evidence="2">
    <location>
        <begin position="612"/>
        <end position="630"/>
    </location>
</feature>
<dbReference type="Pfam" id="PF13589">
    <property type="entry name" value="HATPase_c_3"/>
    <property type="match status" value="1"/>
</dbReference>
<dbReference type="InterPro" id="IPR036890">
    <property type="entry name" value="HATPase_C_sf"/>
</dbReference>
<dbReference type="Proteomes" id="UP000799441">
    <property type="component" value="Unassembled WGS sequence"/>
</dbReference>
<evidence type="ECO:0000259" key="3">
    <source>
        <dbReference type="SMART" id="SM00853"/>
    </source>
</evidence>
<evidence type="ECO:0000256" key="1">
    <source>
        <dbReference type="ARBA" id="ARBA00006082"/>
    </source>
</evidence>
<accession>A0A9P4Q6W5</accession>
<dbReference type="Gene3D" id="3.30.565.10">
    <property type="entry name" value="Histidine kinase-like ATPase, C-terminal domain"/>
    <property type="match status" value="1"/>
</dbReference>
<reference evidence="4" key="1">
    <citation type="journal article" date="2020" name="Stud. Mycol.">
        <title>101 Dothideomycetes genomes: a test case for predicting lifestyles and emergence of pathogens.</title>
        <authorList>
            <person name="Haridas S."/>
            <person name="Albert R."/>
            <person name="Binder M."/>
            <person name="Bloem J."/>
            <person name="Labutti K."/>
            <person name="Salamov A."/>
            <person name="Andreopoulos B."/>
            <person name="Baker S."/>
            <person name="Barry K."/>
            <person name="Bills G."/>
            <person name="Bluhm B."/>
            <person name="Cannon C."/>
            <person name="Castanera R."/>
            <person name="Culley D."/>
            <person name="Daum C."/>
            <person name="Ezra D."/>
            <person name="Gonzalez J."/>
            <person name="Henrissat B."/>
            <person name="Kuo A."/>
            <person name="Liang C."/>
            <person name="Lipzen A."/>
            <person name="Lutzoni F."/>
            <person name="Magnuson J."/>
            <person name="Mondo S."/>
            <person name="Nolan M."/>
            <person name="Ohm R."/>
            <person name="Pangilinan J."/>
            <person name="Park H.-J."/>
            <person name="Ramirez L."/>
            <person name="Alfaro M."/>
            <person name="Sun H."/>
            <person name="Tritt A."/>
            <person name="Yoshinaga Y."/>
            <person name="Zwiers L.-H."/>
            <person name="Turgeon B."/>
            <person name="Goodwin S."/>
            <person name="Spatafora J."/>
            <person name="Crous P."/>
            <person name="Grigoriev I."/>
        </authorList>
    </citation>
    <scope>NUCLEOTIDE SEQUENCE</scope>
    <source>
        <strain evidence="4">CBS 116435</strain>
    </source>
</reference>
<feature type="non-terminal residue" evidence="4">
    <location>
        <position position="989"/>
    </location>
</feature>
<dbReference type="EMBL" id="MU003810">
    <property type="protein sequence ID" value="KAF2719541.1"/>
    <property type="molecule type" value="Genomic_DNA"/>
</dbReference>
<dbReference type="GO" id="GO:0140664">
    <property type="term" value="F:ATP-dependent DNA damage sensor activity"/>
    <property type="evidence" value="ECO:0007669"/>
    <property type="project" value="InterPro"/>
</dbReference>
<comment type="caution">
    <text evidence="4">The sequence shown here is derived from an EMBL/GenBank/DDBJ whole genome shotgun (WGS) entry which is preliminary data.</text>
</comment>
<dbReference type="SUPFAM" id="SSF118116">
    <property type="entry name" value="DNA mismatch repair protein MutL"/>
    <property type="match status" value="1"/>
</dbReference>
<organism evidence="4 5">
    <name type="scientific">Polychaeton citri CBS 116435</name>
    <dbReference type="NCBI Taxonomy" id="1314669"/>
    <lineage>
        <taxon>Eukaryota</taxon>
        <taxon>Fungi</taxon>
        <taxon>Dikarya</taxon>
        <taxon>Ascomycota</taxon>
        <taxon>Pezizomycotina</taxon>
        <taxon>Dothideomycetes</taxon>
        <taxon>Dothideomycetidae</taxon>
        <taxon>Capnodiales</taxon>
        <taxon>Capnodiaceae</taxon>
        <taxon>Polychaeton</taxon>
    </lineage>
</organism>
<dbReference type="GO" id="GO:0006298">
    <property type="term" value="P:mismatch repair"/>
    <property type="evidence" value="ECO:0007669"/>
    <property type="project" value="InterPro"/>
</dbReference>
<dbReference type="Gene3D" id="3.30.1540.20">
    <property type="entry name" value="MutL, C-terminal domain, dimerisation subdomain"/>
    <property type="match status" value="2"/>
</dbReference>
<feature type="compositionally biased region" description="Basic and acidic residues" evidence="2">
    <location>
        <begin position="334"/>
        <end position="344"/>
    </location>
</feature>
<feature type="region of interest" description="Disordered" evidence="2">
    <location>
        <begin position="421"/>
        <end position="466"/>
    </location>
</feature>
<dbReference type="GO" id="GO:0016887">
    <property type="term" value="F:ATP hydrolysis activity"/>
    <property type="evidence" value="ECO:0007669"/>
    <property type="project" value="InterPro"/>
</dbReference>
<proteinExistence type="inferred from homology"/>
<dbReference type="InterPro" id="IPR014790">
    <property type="entry name" value="MutL_C"/>
</dbReference>
<dbReference type="InterPro" id="IPR037198">
    <property type="entry name" value="MutL_C_sf"/>
</dbReference>
<sequence>ILPLSDQDIVQIRSSKQVTSLQGVALALVENSIDAGADRISIEIDFRRGSCTVEDNGHGIAAAEFAENGGLCKPYHTSKHEVGTAAAIHSRTGTFLASLGALSLLCIISRHASEVGDSRLTIHQGRVLGRGAGQHRLDLTIASTSSGTRVQVRDLFGNLPVRVKQRALHVNTHTDNERPLQELKYGLVALLMFWQQRCAITVDNEYETRLGRKTLRLSTLHSALHAPLIERHIRHLNRRLTTLNLKDFLPVLAQAGFCPAEHLSDWISASADVGDVSVKGIICMQPAATKSCQFLSFGVNPCYHLGGGGELFNAINTIFGNSSFGVLERESKLNDSRSDHGAHEKRSKPSGYTRRQLKGKKGVDRWPMFVLRIQIAESQRFKGSIEHATDGQLKAVTDILQAVCTQWLLANNFRLNGRRSTRKTYADEEGSSSEPILASSRDTSPSKRLNSQSPTKRILPAPDGIQKRRKVLDENGHLRSVVNDSLGPTGPAGIDKQLCSHIRSGKQGFHNHLWETTPIKFSADPISSGSKASTVTGAKMSDVYGSIGGNATLATTAGETANISNTRYFPSEPNNHEEASQSVDKIIDWVDPVSKEIHSINARTGIAIPLRQKTTSRQADSSQSRPNSVASVFRTSSMIDSRSCVSLEHRAISRGFSDQAYGQRLPDFLKDWDNPVFGRRIEQDIPRLSTAVSGGGPASHICHANEHVDCGLAASMGTYKLSKPALLAAQVINQVDQKFILCGMSVSEATTHKDRKVLVLIDQHAASERIILEGLLSELCTTMPRESSLARFQSNLGLRSGILAILLDHGIRYHVTSSERRHFVQYGSHFARWGILYDVFGKESERSNSQVRQLSEDQYIVVRTLPSGISERCRLVPDLLIDLLRTELWRLVDRTSRPSTTDEDVHDASRKDMNKIEQSQHAWLSGIGSCPKGIIDILNSRACRSAIMFNDALTVAQCEDMVARLGGCAFPFMCAHGRTSMVPLAGLKG</sequence>
<protein>
    <recommendedName>
        <fullName evidence="3">MutL C-terminal dimerisation domain-containing protein</fullName>
    </recommendedName>
</protein>
<evidence type="ECO:0000313" key="4">
    <source>
        <dbReference type="EMBL" id="KAF2719541.1"/>
    </source>
</evidence>
<dbReference type="SMART" id="SM00853">
    <property type="entry name" value="MutL_C"/>
    <property type="match status" value="1"/>
</dbReference>
<keyword evidence="5" id="KW-1185">Reference proteome</keyword>
<dbReference type="OrthoDB" id="429932at2759"/>
<evidence type="ECO:0000256" key="2">
    <source>
        <dbReference type="SAM" id="MobiDB-lite"/>
    </source>
</evidence>
<name>A0A9P4Q6W5_9PEZI</name>
<feature type="region of interest" description="Disordered" evidence="2">
    <location>
        <begin position="611"/>
        <end position="630"/>
    </location>
</feature>
<comment type="similarity">
    <text evidence="1">Belongs to the DNA mismatch repair MutL/HexB family.</text>
</comment>
<feature type="region of interest" description="Disordered" evidence="2">
    <location>
        <begin position="334"/>
        <end position="358"/>
    </location>
</feature>
<dbReference type="InterPro" id="IPR038973">
    <property type="entry name" value="MutL/Mlh/Pms-like"/>
</dbReference>
<feature type="domain" description="MutL C-terminal dimerisation" evidence="3">
    <location>
        <begin position="731"/>
        <end position="953"/>
    </location>
</feature>
<evidence type="ECO:0000313" key="5">
    <source>
        <dbReference type="Proteomes" id="UP000799441"/>
    </source>
</evidence>
<dbReference type="AlphaFoldDB" id="A0A9P4Q6W5"/>
<dbReference type="GO" id="GO:0005524">
    <property type="term" value="F:ATP binding"/>
    <property type="evidence" value="ECO:0007669"/>
    <property type="project" value="InterPro"/>
</dbReference>
<dbReference type="GO" id="GO:0032300">
    <property type="term" value="C:mismatch repair complex"/>
    <property type="evidence" value="ECO:0007669"/>
    <property type="project" value="InterPro"/>
</dbReference>
<feature type="compositionally biased region" description="Polar residues" evidence="2">
    <location>
        <begin position="440"/>
        <end position="455"/>
    </location>
</feature>